<protein>
    <submittedName>
        <fullName evidence="2">Uncharacterized protein</fullName>
    </submittedName>
</protein>
<evidence type="ECO:0000313" key="2">
    <source>
        <dbReference type="EMBL" id="EFC88543.1"/>
    </source>
</evidence>
<comment type="caution">
    <text evidence="2">The sequence shown here is derived from an EMBL/GenBank/DDBJ whole genome shotgun (WGS) entry which is preliminary data.</text>
</comment>
<organism evidence="2 3">
    <name type="scientific">Neisseria mucosa (strain ATCC 25996 / DSM 4631 / NCTC 10774 / M26)</name>
    <dbReference type="NCBI Taxonomy" id="546266"/>
    <lineage>
        <taxon>Bacteria</taxon>
        <taxon>Pseudomonadati</taxon>
        <taxon>Pseudomonadota</taxon>
        <taxon>Betaproteobacteria</taxon>
        <taxon>Neisseriales</taxon>
        <taxon>Neisseriaceae</taxon>
        <taxon>Neisseria</taxon>
    </lineage>
</organism>
<feature type="region of interest" description="Disordered" evidence="1">
    <location>
        <begin position="42"/>
        <end position="66"/>
    </location>
</feature>
<dbReference type="Proteomes" id="UP000003344">
    <property type="component" value="Unassembled WGS sequence"/>
</dbReference>
<dbReference type="STRING" id="546266.NEIMUCOT_04922"/>
<gene>
    <name evidence="2" type="ORF">NEIMUCOT_04922</name>
</gene>
<sequence length="66" mass="7255">MGEGIAPNRQVNSAGKTHATTVVIKPVSPIFRRPQLCLCREREPKRSSVGYAHDHAASNTTSRLKK</sequence>
<reference evidence="2 3" key="1">
    <citation type="submission" date="2009-10" db="EMBL/GenBank/DDBJ databases">
        <authorList>
            <person name="Weinstock G."/>
            <person name="Sodergren E."/>
            <person name="Clifton S."/>
            <person name="Fulton L."/>
            <person name="Fulton B."/>
            <person name="Courtney L."/>
            <person name="Fronick C."/>
            <person name="Harrison M."/>
            <person name="Strong C."/>
            <person name="Farmer C."/>
            <person name="Delahaunty K."/>
            <person name="Markovic C."/>
            <person name="Hall O."/>
            <person name="Minx P."/>
            <person name="Tomlinson C."/>
            <person name="Mitreva M."/>
            <person name="Nelson J."/>
            <person name="Hou S."/>
            <person name="Wollam A."/>
            <person name="Pepin K.H."/>
            <person name="Johnson M."/>
            <person name="Bhonagiri V."/>
            <person name="Nash W.E."/>
            <person name="Warren W."/>
            <person name="Chinwalla A."/>
            <person name="Mardis E.R."/>
            <person name="Wilson R.K."/>
        </authorList>
    </citation>
    <scope>NUCLEOTIDE SEQUENCE [LARGE SCALE GENOMIC DNA]</scope>
    <source>
        <strain evidence="3">ATCC 25996 / DSM 4631 / NCTC 10774 / M26</strain>
    </source>
</reference>
<accession>D2ZWC9</accession>
<dbReference type="EMBL" id="ACDX02000007">
    <property type="protein sequence ID" value="EFC88543.1"/>
    <property type="molecule type" value="Genomic_DNA"/>
</dbReference>
<evidence type="ECO:0000313" key="3">
    <source>
        <dbReference type="Proteomes" id="UP000003344"/>
    </source>
</evidence>
<feature type="compositionally biased region" description="Polar residues" evidence="1">
    <location>
        <begin position="57"/>
        <end position="66"/>
    </location>
</feature>
<proteinExistence type="predicted"/>
<dbReference type="AlphaFoldDB" id="D2ZWC9"/>
<feature type="compositionally biased region" description="Basic and acidic residues" evidence="1">
    <location>
        <begin position="42"/>
        <end position="56"/>
    </location>
</feature>
<name>D2ZWC9_NEIM2</name>
<evidence type="ECO:0000256" key="1">
    <source>
        <dbReference type="SAM" id="MobiDB-lite"/>
    </source>
</evidence>